<sequence length="455" mass="49026">MPLLKKSLKKLTRFLPSKKGHSRPVAVVEHQGLGSIPYQSYPSSGKIGLSDYDVVEFTLLVWDDEVSSSCSSSPSSSEESLVVAGNDFVVDTVIGDRASLSTLSGSSSIAFAPASSGLCSHLVPYQFGKTSAGKFKRSNVNTAQRSANITFPLSHDAPQPSSSVCENTVDLPAEDGKPVETTRNKMSTRIVTELAQASNGLSTIHPTPYQFGKFSAARFQHGRTNKGNYEAPSQLSHTNGALSTDSQHSLIIPHNTIVPRASIPSASVEWPSEPLPLLRFETGSSCDSTDLIKVHPQPSESISPAQTIPTINVWSPGPDPFLVWSSDPNAHVDLSHLLPPPDASKEEAHRAYLEFCTFVPVTSRFGNGPTMSKRHSKRGQNTKRTPPGKAVPSLASEFLHPSSAAQILLETPKTSLNFQRKPNSSKPNGIMPGCRLGEIVDSNLFLWTMLMSTDV</sequence>
<feature type="region of interest" description="Disordered" evidence="1">
    <location>
        <begin position="151"/>
        <end position="180"/>
    </location>
</feature>
<accession>A0A0C9ULC9</accession>
<evidence type="ECO:0000256" key="1">
    <source>
        <dbReference type="SAM" id="MobiDB-lite"/>
    </source>
</evidence>
<feature type="region of interest" description="Disordered" evidence="1">
    <location>
        <begin position="223"/>
        <end position="242"/>
    </location>
</feature>
<proteinExistence type="predicted"/>
<dbReference type="AlphaFoldDB" id="A0A0C9ULC9"/>
<name>A0A0C9ULC9_SPHS4</name>
<dbReference type="HOGENOM" id="CLU_062293_0_0_1"/>
<reference evidence="2 3" key="1">
    <citation type="submission" date="2014-06" db="EMBL/GenBank/DDBJ databases">
        <title>Evolutionary Origins and Diversification of the Mycorrhizal Mutualists.</title>
        <authorList>
            <consortium name="DOE Joint Genome Institute"/>
            <consortium name="Mycorrhizal Genomics Consortium"/>
            <person name="Kohler A."/>
            <person name="Kuo A."/>
            <person name="Nagy L.G."/>
            <person name="Floudas D."/>
            <person name="Copeland A."/>
            <person name="Barry K.W."/>
            <person name="Cichocki N."/>
            <person name="Veneault-Fourrey C."/>
            <person name="LaButti K."/>
            <person name="Lindquist E.A."/>
            <person name="Lipzen A."/>
            <person name="Lundell T."/>
            <person name="Morin E."/>
            <person name="Murat C."/>
            <person name="Riley R."/>
            <person name="Ohm R."/>
            <person name="Sun H."/>
            <person name="Tunlid A."/>
            <person name="Henrissat B."/>
            <person name="Grigoriev I.V."/>
            <person name="Hibbett D.S."/>
            <person name="Martin F."/>
        </authorList>
    </citation>
    <scope>NUCLEOTIDE SEQUENCE [LARGE SCALE GENOMIC DNA]</scope>
    <source>
        <strain evidence="2 3">SS14</strain>
    </source>
</reference>
<dbReference type="EMBL" id="KN837120">
    <property type="protein sequence ID" value="KIJ43833.1"/>
    <property type="molecule type" value="Genomic_DNA"/>
</dbReference>
<feature type="region of interest" description="Disordered" evidence="1">
    <location>
        <begin position="367"/>
        <end position="389"/>
    </location>
</feature>
<feature type="compositionally biased region" description="Polar residues" evidence="1">
    <location>
        <begin position="225"/>
        <end position="242"/>
    </location>
</feature>
<dbReference type="Proteomes" id="UP000054279">
    <property type="component" value="Unassembled WGS sequence"/>
</dbReference>
<gene>
    <name evidence="2" type="ORF">M422DRAFT_779672</name>
</gene>
<evidence type="ECO:0000313" key="2">
    <source>
        <dbReference type="EMBL" id="KIJ43833.1"/>
    </source>
</evidence>
<evidence type="ECO:0000313" key="3">
    <source>
        <dbReference type="Proteomes" id="UP000054279"/>
    </source>
</evidence>
<organism evidence="2 3">
    <name type="scientific">Sphaerobolus stellatus (strain SS14)</name>
    <dbReference type="NCBI Taxonomy" id="990650"/>
    <lineage>
        <taxon>Eukaryota</taxon>
        <taxon>Fungi</taxon>
        <taxon>Dikarya</taxon>
        <taxon>Basidiomycota</taxon>
        <taxon>Agaricomycotina</taxon>
        <taxon>Agaricomycetes</taxon>
        <taxon>Phallomycetidae</taxon>
        <taxon>Geastrales</taxon>
        <taxon>Sphaerobolaceae</taxon>
        <taxon>Sphaerobolus</taxon>
    </lineage>
</organism>
<feature type="compositionally biased region" description="Basic residues" evidence="1">
    <location>
        <begin position="372"/>
        <end position="381"/>
    </location>
</feature>
<keyword evidence="3" id="KW-1185">Reference proteome</keyword>
<protein>
    <submittedName>
        <fullName evidence="2">Uncharacterized protein</fullName>
    </submittedName>
</protein>